<reference evidence="1" key="1">
    <citation type="journal article" date="2014" name="Int. J. Syst. Evol. Microbiol.">
        <title>Complete genome sequence of Corynebacterium casei LMG S-19264T (=DSM 44701T), isolated from a smear-ripened cheese.</title>
        <authorList>
            <consortium name="US DOE Joint Genome Institute (JGI-PGF)"/>
            <person name="Walter F."/>
            <person name="Albersmeier A."/>
            <person name="Kalinowski J."/>
            <person name="Ruckert C."/>
        </authorList>
    </citation>
    <scope>NUCLEOTIDE SEQUENCE</scope>
    <source>
        <strain evidence="1">CGMCC 1.15478</strain>
    </source>
</reference>
<reference evidence="1" key="2">
    <citation type="submission" date="2020-09" db="EMBL/GenBank/DDBJ databases">
        <authorList>
            <person name="Sun Q."/>
            <person name="Zhou Y."/>
        </authorList>
    </citation>
    <scope>NUCLEOTIDE SEQUENCE</scope>
    <source>
        <strain evidence="1">CGMCC 1.15478</strain>
    </source>
</reference>
<evidence type="ECO:0008006" key="3">
    <source>
        <dbReference type="Google" id="ProtNLM"/>
    </source>
</evidence>
<dbReference type="AlphaFoldDB" id="A0A916UGC6"/>
<evidence type="ECO:0000313" key="2">
    <source>
        <dbReference type="Proteomes" id="UP000641514"/>
    </source>
</evidence>
<sequence>MGGVVGHTEGMNTDDQWYYCVTDGSVRRGKESRGLERMGPYPNKETAARALEIAKERNEKADEQDEEWNS</sequence>
<name>A0A916UGC6_9ACTN</name>
<comment type="caution">
    <text evidence="1">The sequence shown here is derived from an EMBL/GenBank/DDBJ whole genome shotgun (WGS) entry which is preliminary data.</text>
</comment>
<protein>
    <recommendedName>
        <fullName evidence="3">SPOR domain-containing protein</fullName>
    </recommendedName>
</protein>
<evidence type="ECO:0000313" key="1">
    <source>
        <dbReference type="EMBL" id="GGC71497.1"/>
    </source>
</evidence>
<organism evidence="1 2">
    <name type="scientific">Hoyosella rhizosphaerae</name>
    <dbReference type="NCBI Taxonomy" id="1755582"/>
    <lineage>
        <taxon>Bacteria</taxon>
        <taxon>Bacillati</taxon>
        <taxon>Actinomycetota</taxon>
        <taxon>Actinomycetes</taxon>
        <taxon>Mycobacteriales</taxon>
        <taxon>Hoyosellaceae</taxon>
        <taxon>Hoyosella</taxon>
    </lineage>
</organism>
<dbReference type="Proteomes" id="UP000641514">
    <property type="component" value="Unassembled WGS sequence"/>
</dbReference>
<accession>A0A916UGC6</accession>
<proteinExistence type="predicted"/>
<keyword evidence="2" id="KW-1185">Reference proteome</keyword>
<dbReference type="EMBL" id="BMJH01000003">
    <property type="protein sequence ID" value="GGC71497.1"/>
    <property type="molecule type" value="Genomic_DNA"/>
</dbReference>
<gene>
    <name evidence="1" type="ORF">GCM10011410_25610</name>
</gene>